<reference evidence="1 2" key="1">
    <citation type="journal article" date="2021" name="Commun. Biol.">
        <title>The genome of Shorea leprosula (Dipterocarpaceae) highlights the ecological relevance of drought in aseasonal tropical rainforests.</title>
        <authorList>
            <person name="Ng K.K.S."/>
            <person name="Kobayashi M.J."/>
            <person name="Fawcett J.A."/>
            <person name="Hatakeyama M."/>
            <person name="Paape T."/>
            <person name="Ng C.H."/>
            <person name="Ang C.C."/>
            <person name="Tnah L.H."/>
            <person name="Lee C.T."/>
            <person name="Nishiyama T."/>
            <person name="Sese J."/>
            <person name="O'Brien M.J."/>
            <person name="Copetti D."/>
            <person name="Mohd Noor M.I."/>
            <person name="Ong R.C."/>
            <person name="Putra M."/>
            <person name="Sireger I.Z."/>
            <person name="Indrioko S."/>
            <person name="Kosugi Y."/>
            <person name="Izuno A."/>
            <person name="Isagi Y."/>
            <person name="Lee S.L."/>
            <person name="Shimizu K.K."/>
        </authorList>
    </citation>
    <scope>NUCLEOTIDE SEQUENCE [LARGE SCALE GENOMIC DNA]</scope>
    <source>
        <strain evidence="1">214</strain>
    </source>
</reference>
<organism evidence="1 2">
    <name type="scientific">Rubroshorea leprosula</name>
    <dbReference type="NCBI Taxonomy" id="152421"/>
    <lineage>
        <taxon>Eukaryota</taxon>
        <taxon>Viridiplantae</taxon>
        <taxon>Streptophyta</taxon>
        <taxon>Embryophyta</taxon>
        <taxon>Tracheophyta</taxon>
        <taxon>Spermatophyta</taxon>
        <taxon>Magnoliopsida</taxon>
        <taxon>eudicotyledons</taxon>
        <taxon>Gunneridae</taxon>
        <taxon>Pentapetalae</taxon>
        <taxon>rosids</taxon>
        <taxon>malvids</taxon>
        <taxon>Malvales</taxon>
        <taxon>Dipterocarpaceae</taxon>
        <taxon>Rubroshorea</taxon>
    </lineage>
</organism>
<protein>
    <submittedName>
        <fullName evidence="1">Uncharacterized protein</fullName>
    </submittedName>
</protein>
<accession>A0AAV5KWL5</accession>
<proteinExistence type="predicted"/>
<sequence>MNSCLYLKSIRTHFILHAGGHIALSSASCIVPFCFLTISSIRSAIGPVFVSEIVSMDENAADEIMREVDIDAAGEIVEEEEEIELVNIELEEEEI</sequence>
<gene>
    <name evidence="1" type="ORF">SLEP1_g38045</name>
</gene>
<comment type="caution">
    <text evidence="1">The sequence shown here is derived from an EMBL/GenBank/DDBJ whole genome shotgun (WGS) entry which is preliminary data.</text>
</comment>
<name>A0AAV5KWL5_9ROSI</name>
<evidence type="ECO:0000313" key="2">
    <source>
        <dbReference type="Proteomes" id="UP001054252"/>
    </source>
</evidence>
<dbReference type="EMBL" id="BPVZ01000082">
    <property type="protein sequence ID" value="GKV29074.1"/>
    <property type="molecule type" value="Genomic_DNA"/>
</dbReference>
<evidence type="ECO:0000313" key="1">
    <source>
        <dbReference type="EMBL" id="GKV29074.1"/>
    </source>
</evidence>
<dbReference type="Proteomes" id="UP001054252">
    <property type="component" value="Unassembled WGS sequence"/>
</dbReference>
<dbReference type="AlphaFoldDB" id="A0AAV5KWL5"/>
<keyword evidence="2" id="KW-1185">Reference proteome</keyword>